<dbReference type="GO" id="GO:0030170">
    <property type="term" value="F:pyridoxal phosphate binding"/>
    <property type="evidence" value="ECO:0007669"/>
    <property type="project" value="InterPro"/>
</dbReference>
<evidence type="ECO:0000256" key="4">
    <source>
        <dbReference type="SAM" id="MobiDB-lite"/>
    </source>
</evidence>
<dbReference type="HAMAP" id="MF_00336">
    <property type="entry name" value="BioD"/>
    <property type="match status" value="1"/>
</dbReference>
<dbReference type="Proteomes" id="UP001161757">
    <property type="component" value="Unassembled WGS sequence"/>
</dbReference>
<dbReference type="GO" id="GO:0005739">
    <property type="term" value="C:mitochondrion"/>
    <property type="evidence" value="ECO:0007669"/>
    <property type="project" value="TreeGrafter"/>
</dbReference>
<dbReference type="PANTHER" id="PTHR42684:SF3">
    <property type="entry name" value="ADENOSYLMETHIONINE-8-AMINO-7-OXONONANOATE AMINOTRANSFERASE"/>
    <property type="match status" value="1"/>
</dbReference>
<dbReference type="GO" id="GO:0005524">
    <property type="term" value="F:ATP binding"/>
    <property type="evidence" value="ECO:0007669"/>
    <property type="project" value="InterPro"/>
</dbReference>
<dbReference type="GO" id="GO:0004015">
    <property type="term" value="F:adenosylmethionine-8-amino-7-oxononanoate transaminase activity"/>
    <property type="evidence" value="ECO:0007669"/>
    <property type="project" value="TreeGrafter"/>
</dbReference>
<dbReference type="InterPro" id="IPR027417">
    <property type="entry name" value="P-loop_NTPase"/>
</dbReference>
<evidence type="ECO:0000313" key="5">
    <source>
        <dbReference type="EMBL" id="KAJ8992213.1"/>
    </source>
</evidence>
<dbReference type="GO" id="GO:0009102">
    <property type="term" value="P:biotin biosynthetic process"/>
    <property type="evidence" value="ECO:0007669"/>
    <property type="project" value="InterPro"/>
</dbReference>
<dbReference type="GO" id="GO:0000287">
    <property type="term" value="F:magnesium ion binding"/>
    <property type="evidence" value="ECO:0007669"/>
    <property type="project" value="InterPro"/>
</dbReference>
<dbReference type="InterPro" id="IPR015424">
    <property type="entry name" value="PyrdxlP-dep_Trfase"/>
</dbReference>
<reference evidence="5" key="1">
    <citation type="submission" date="2023-01" db="EMBL/GenBank/DDBJ databases">
        <title>Exophiala dermititidis isolated from Cystic Fibrosis Patient.</title>
        <authorList>
            <person name="Kurbessoian T."/>
            <person name="Crocker A."/>
            <person name="Murante D."/>
            <person name="Hogan D.A."/>
            <person name="Stajich J.E."/>
        </authorList>
    </citation>
    <scope>NUCLEOTIDE SEQUENCE</scope>
    <source>
        <strain evidence="5">Ex8</strain>
    </source>
</reference>
<dbReference type="GO" id="GO:0004141">
    <property type="term" value="F:dethiobiotin synthase activity"/>
    <property type="evidence" value="ECO:0007669"/>
    <property type="project" value="InterPro"/>
</dbReference>
<dbReference type="InterPro" id="IPR004472">
    <property type="entry name" value="DTB_synth_BioD"/>
</dbReference>
<dbReference type="PANTHER" id="PTHR42684">
    <property type="entry name" value="ADENOSYLMETHIONINE-8-AMINO-7-OXONONANOATE AMINOTRANSFERASE"/>
    <property type="match status" value="1"/>
</dbReference>
<sequence>MLWRDLKAWQVYGANTDVGKTIVSTILCRALQRRASPNGLLYLKPVSTGPQAEADDRHIRQYVPGINSKCISQFSQPLSPHLAAQRHGNSSIPRSDASIVRQIKEILSNHSQAGGRYAILETAGGVLSPGPSGSLQADLYRPLRLPTLLIGDSKLGGISTTISAFESLHVRGYDLDSVILFDDPQWGNYGYLERHFQEKHGVETHALPLPPARRDDPRDDEAVLADYYQECSESDFITNLIDLLQQKHFSRVSKLTSMPSKADSVIWHPFRQHGIPHNIIAIDSAYGDYFQAYDQESDPALTNTNTPTTPSINGGSLTPLAAIPPAKPLLTPLFDASASWWTQGLGHGNPVLALTAAHAAGRYGHVMFAHAVHEPALDLSYNLLSTLQNPRLNRVFFTDNGSTGMEVAVKMALRASCQRYGWSKPEENDNTTQPPVSILGLKGSYHGDTIGVMNCSEPNVFNEKVDWHQPWGHWFEPPSLLMRHGKWELTLPDGMQMQSQGRNTQKFSSLDEIFDFDSRTADAARYEQHIKRTLDSLVRDQGRRFGALILEPLLMGAGGMIFVDPLFERSLITVIRSNPELIGTPTDPSSANASTSTTNWSGLPVIADEVFTGLYRLGRASSSSFLTSPTDNVTPSTAKQPQSLLPASIAPDISVHAKLLTAGLLPLALTTASESIFQTFLSESKTDALLHGHSYTAHPIGCMVANKALDKYRRMDIDGSWDAFKKSWLVAPPASTTTTTTSSTSTSSTSTSSTSSSSPSTSSSPNVYSVWSPSLVERLSHHPRIHGSFALGTVLVLKLASEGSGYTSTASSSLQSRLLTLLDAEGCGIHSRVLGDIVYFMTSLITTQEQVERLSKAILQALDEQ</sequence>
<dbReference type="AlphaFoldDB" id="A0AAN6EVV7"/>
<organism evidence="5 6">
    <name type="scientific">Exophiala dermatitidis</name>
    <name type="common">Black yeast-like fungus</name>
    <name type="synonym">Wangiella dermatitidis</name>
    <dbReference type="NCBI Taxonomy" id="5970"/>
    <lineage>
        <taxon>Eukaryota</taxon>
        <taxon>Fungi</taxon>
        <taxon>Dikarya</taxon>
        <taxon>Ascomycota</taxon>
        <taxon>Pezizomycotina</taxon>
        <taxon>Eurotiomycetes</taxon>
        <taxon>Chaetothyriomycetidae</taxon>
        <taxon>Chaetothyriales</taxon>
        <taxon>Herpotrichiellaceae</taxon>
        <taxon>Exophiala</taxon>
    </lineage>
</organism>
<name>A0AAN6EVV7_EXODE</name>
<dbReference type="SUPFAM" id="SSF53383">
    <property type="entry name" value="PLP-dependent transferases"/>
    <property type="match status" value="1"/>
</dbReference>
<accession>A0AAN6EVV7</accession>
<evidence type="ECO:0000256" key="3">
    <source>
        <dbReference type="ARBA" id="ARBA00022898"/>
    </source>
</evidence>
<keyword evidence="2" id="KW-0808">Transferase</keyword>
<dbReference type="InterPro" id="IPR005814">
    <property type="entry name" value="Aminotrans_3"/>
</dbReference>
<dbReference type="Pfam" id="PF13500">
    <property type="entry name" value="AAA_26"/>
    <property type="match status" value="1"/>
</dbReference>
<proteinExistence type="inferred from homology"/>
<dbReference type="Pfam" id="PF00202">
    <property type="entry name" value="Aminotran_3"/>
    <property type="match status" value="1"/>
</dbReference>
<keyword evidence="3" id="KW-0663">Pyridoxal phosphate</keyword>
<dbReference type="Gene3D" id="3.40.50.300">
    <property type="entry name" value="P-loop containing nucleotide triphosphate hydrolases"/>
    <property type="match status" value="1"/>
</dbReference>
<dbReference type="EMBL" id="JAJGCB010000006">
    <property type="protein sequence ID" value="KAJ8992213.1"/>
    <property type="molecule type" value="Genomic_DNA"/>
</dbReference>
<protein>
    <recommendedName>
        <fullName evidence="7">Dethiobiotin synthase</fullName>
    </recommendedName>
</protein>
<dbReference type="InterPro" id="IPR015421">
    <property type="entry name" value="PyrdxlP-dep_Trfase_major"/>
</dbReference>
<feature type="region of interest" description="Disordered" evidence="4">
    <location>
        <begin position="733"/>
        <end position="766"/>
    </location>
</feature>
<dbReference type="SUPFAM" id="SSF52540">
    <property type="entry name" value="P-loop containing nucleoside triphosphate hydrolases"/>
    <property type="match status" value="1"/>
</dbReference>
<comment type="caution">
    <text evidence="5">The sequence shown here is derived from an EMBL/GenBank/DDBJ whole genome shotgun (WGS) entry which is preliminary data.</text>
</comment>
<dbReference type="InterPro" id="IPR015422">
    <property type="entry name" value="PyrdxlP-dep_Trfase_small"/>
</dbReference>
<keyword evidence="1" id="KW-0032">Aminotransferase</keyword>
<feature type="compositionally biased region" description="Low complexity" evidence="4">
    <location>
        <begin position="735"/>
        <end position="765"/>
    </location>
</feature>
<dbReference type="Gene3D" id="3.90.1150.10">
    <property type="entry name" value="Aspartate Aminotransferase, domain 1"/>
    <property type="match status" value="1"/>
</dbReference>
<gene>
    <name evidence="5" type="ORF">HRR80_004105</name>
</gene>
<evidence type="ECO:0000256" key="1">
    <source>
        <dbReference type="ARBA" id="ARBA00022576"/>
    </source>
</evidence>
<dbReference type="Gene3D" id="3.40.640.10">
    <property type="entry name" value="Type I PLP-dependent aspartate aminotransferase-like (Major domain)"/>
    <property type="match status" value="1"/>
</dbReference>
<dbReference type="CDD" id="cd03109">
    <property type="entry name" value="DTBS"/>
    <property type="match status" value="1"/>
</dbReference>
<evidence type="ECO:0000256" key="2">
    <source>
        <dbReference type="ARBA" id="ARBA00022679"/>
    </source>
</evidence>
<evidence type="ECO:0008006" key="7">
    <source>
        <dbReference type="Google" id="ProtNLM"/>
    </source>
</evidence>
<evidence type="ECO:0000313" key="6">
    <source>
        <dbReference type="Proteomes" id="UP001161757"/>
    </source>
</evidence>